<keyword evidence="1" id="KW-0805">Transcription regulation</keyword>
<dbReference type="InterPro" id="IPR036390">
    <property type="entry name" value="WH_DNA-bd_sf"/>
</dbReference>
<reference evidence="5" key="2">
    <citation type="submission" date="2020-09" db="EMBL/GenBank/DDBJ databases">
        <authorList>
            <person name="Sun Q."/>
            <person name="Zhou Y."/>
        </authorList>
    </citation>
    <scope>NUCLEOTIDE SEQUENCE</scope>
    <source>
        <strain evidence="5">CGMCC 1.15085</strain>
    </source>
</reference>
<dbReference type="InterPro" id="IPR000835">
    <property type="entry name" value="HTH_MarR-typ"/>
</dbReference>
<dbReference type="Pfam" id="PF01047">
    <property type="entry name" value="MarR"/>
    <property type="match status" value="1"/>
</dbReference>
<sequence length="143" mass="16331">MTPSERRRLAVDLRSVCMRISRRVRFSGAGRDTLPPHQVSVLGKLEKHIRTPRELAEIECVSAPSMTRTVNALVEQGFVRRDADPDDGRQVHLQLTPEGRKTLSAIRRSRDEWVRSRMDDLTEEECAVVREAVDILERVVSNT</sequence>
<dbReference type="PROSITE" id="PS50995">
    <property type="entry name" value="HTH_MARR_2"/>
    <property type="match status" value="1"/>
</dbReference>
<keyword evidence="3" id="KW-0804">Transcription</keyword>
<feature type="domain" description="HTH marR-type" evidence="4">
    <location>
        <begin position="6"/>
        <end position="141"/>
    </location>
</feature>
<evidence type="ECO:0000259" key="4">
    <source>
        <dbReference type="PROSITE" id="PS50995"/>
    </source>
</evidence>
<dbReference type="RefSeq" id="WP_229749882.1">
    <property type="nucleotide sequence ID" value="NZ_BMHI01000006.1"/>
</dbReference>
<dbReference type="InterPro" id="IPR023187">
    <property type="entry name" value="Tscrpt_reg_MarR-type_CS"/>
</dbReference>
<evidence type="ECO:0000313" key="5">
    <source>
        <dbReference type="EMBL" id="GGB44132.1"/>
    </source>
</evidence>
<dbReference type="PROSITE" id="PS01117">
    <property type="entry name" value="HTH_MARR_1"/>
    <property type="match status" value="1"/>
</dbReference>
<name>A0A916TGE3_9MICO</name>
<evidence type="ECO:0000256" key="2">
    <source>
        <dbReference type="ARBA" id="ARBA00023125"/>
    </source>
</evidence>
<keyword evidence="2" id="KW-0238">DNA-binding</keyword>
<dbReference type="SMART" id="SM00347">
    <property type="entry name" value="HTH_MARR"/>
    <property type="match status" value="1"/>
</dbReference>
<comment type="caution">
    <text evidence="5">The sequence shown here is derived from an EMBL/GenBank/DDBJ whole genome shotgun (WGS) entry which is preliminary data.</text>
</comment>
<dbReference type="Proteomes" id="UP000636793">
    <property type="component" value="Unassembled WGS sequence"/>
</dbReference>
<dbReference type="GO" id="GO:0003700">
    <property type="term" value="F:DNA-binding transcription factor activity"/>
    <property type="evidence" value="ECO:0007669"/>
    <property type="project" value="InterPro"/>
</dbReference>
<dbReference type="EMBL" id="BMHI01000006">
    <property type="protein sequence ID" value="GGB44132.1"/>
    <property type="molecule type" value="Genomic_DNA"/>
</dbReference>
<accession>A0A916TGE3</accession>
<dbReference type="GO" id="GO:0003677">
    <property type="term" value="F:DNA binding"/>
    <property type="evidence" value="ECO:0007669"/>
    <property type="project" value="UniProtKB-KW"/>
</dbReference>
<gene>
    <name evidence="5" type="ORF">GCM10011492_38990</name>
</gene>
<dbReference type="SUPFAM" id="SSF46785">
    <property type="entry name" value="Winged helix' DNA-binding domain"/>
    <property type="match status" value="1"/>
</dbReference>
<keyword evidence="6" id="KW-1185">Reference proteome</keyword>
<evidence type="ECO:0000256" key="1">
    <source>
        <dbReference type="ARBA" id="ARBA00023015"/>
    </source>
</evidence>
<protein>
    <submittedName>
        <fullName evidence="5">MarR family transcriptional regulator</fullName>
    </submittedName>
</protein>
<evidence type="ECO:0000256" key="3">
    <source>
        <dbReference type="ARBA" id="ARBA00023163"/>
    </source>
</evidence>
<dbReference type="PANTHER" id="PTHR39515:SF2">
    <property type="entry name" value="HTH-TYPE TRANSCRIPTIONAL REGULATOR RV0880"/>
    <property type="match status" value="1"/>
</dbReference>
<dbReference type="InterPro" id="IPR052526">
    <property type="entry name" value="HTH-type_Bedaq_tolerance"/>
</dbReference>
<dbReference type="AlphaFoldDB" id="A0A916TGE3"/>
<evidence type="ECO:0000313" key="6">
    <source>
        <dbReference type="Proteomes" id="UP000636793"/>
    </source>
</evidence>
<dbReference type="InterPro" id="IPR036388">
    <property type="entry name" value="WH-like_DNA-bd_sf"/>
</dbReference>
<dbReference type="PANTHER" id="PTHR39515">
    <property type="entry name" value="CONSERVED PROTEIN"/>
    <property type="match status" value="1"/>
</dbReference>
<dbReference type="Gene3D" id="1.10.10.10">
    <property type="entry name" value="Winged helix-like DNA-binding domain superfamily/Winged helix DNA-binding domain"/>
    <property type="match status" value="1"/>
</dbReference>
<organism evidence="5 6">
    <name type="scientific">Flexivirga endophytica</name>
    <dbReference type="NCBI Taxonomy" id="1849103"/>
    <lineage>
        <taxon>Bacteria</taxon>
        <taxon>Bacillati</taxon>
        <taxon>Actinomycetota</taxon>
        <taxon>Actinomycetes</taxon>
        <taxon>Micrococcales</taxon>
        <taxon>Dermacoccaceae</taxon>
        <taxon>Flexivirga</taxon>
    </lineage>
</organism>
<reference evidence="5" key="1">
    <citation type="journal article" date="2014" name="Int. J. Syst. Evol. Microbiol.">
        <title>Complete genome sequence of Corynebacterium casei LMG S-19264T (=DSM 44701T), isolated from a smear-ripened cheese.</title>
        <authorList>
            <consortium name="US DOE Joint Genome Institute (JGI-PGF)"/>
            <person name="Walter F."/>
            <person name="Albersmeier A."/>
            <person name="Kalinowski J."/>
            <person name="Ruckert C."/>
        </authorList>
    </citation>
    <scope>NUCLEOTIDE SEQUENCE</scope>
    <source>
        <strain evidence="5">CGMCC 1.15085</strain>
    </source>
</reference>
<dbReference type="PRINTS" id="PR00598">
    <property type="entry name" value="HTHMARR"/>
</dbReference>
<proteinExistence type="predicted"/>